<dbReference type="EMBL" id="CP111026">
    <property type="protein sequence ID" value="WAR28255.1"/>
    <property type="molecule type" value="Genomic_DNA"/>
</dbReference>
<proteinExistence type="predicted"/>
<dbReference type="Proteomes" id="UP001164746">
    <property type="component" value="Chromosome 15"/>
</dbReference>
<sequence>GATYIRWGRTECNTSGTELVYRGFAGGSFYTDNGGASNYLCFPEKPEWGNYDDKENSDSALVYGGEYQLNNRESFLTTQMWVISTSKMFHVQYARLSDHL</sequence>
<reference evidence="1" key="1">
    <citation type="submission" date="2022-11" db="EMBL/GenBank/DDBJ databases">
        <title>Centuries of genome instability and evolution in soft-shell clam transmissible cancer (bioRxiv).</title>
        <authorList>
            <person name="Hart S.F.M."/>
            <person name="Yonemitsu M.A."/>
            <person name="Giersch R.M."/>
            <person name="Beal B.F."/>
            <person name="Arriagada G."/>
            <person name="Davis B.W."/>
            <person name="Ostrander E.A."/>
            <person name="Goff S.P."/>
            <person name="Metzger M.J."/>
        </authorList>
    </citation>
    <scope>NUCLEOTIDE SEQUENCE</scope>
    <source>
        <strain evidence="1">MELC-2E11</strain>
        <tissue evidence="1">Siphon/mantle</tissue>
    </source>
</reference>
<accession>A0ABY7G1B5</accession>
<gene>
    <name evidence="1" type="ORF">MAR_013959</name>
</gene>
<name>A0ABY7G1B5_MYAAR</name>
<organism evidence="1 2">
    <name type="scientific">Mya arenaria</name>
    <name type="common">Soft-shell clam</name>
    <dbReference type="NCBI Taxonomy" id="6604"/>
    <lineage>
        <taxon>Eukaryota</taxon>
        <taxon>Metazoa</taxon>
        <taxon>Spiralia</taxon>
        <taxon>Lophotrochozoa</taxon>
        <taxon>Mollusca</taxon>
        <taxon>Bivalvia</taxon>
        <taxon>Autobranchia</taxon>
        <taxon>Heteroconchia</taxon>
        <taxon>Euheterodonta</taxon>
        <taxon>Imparidentia</taxon>
        <taxon>Neoheterodontei</taxon>
        <taxon>Myida</taxon>
        <taxon>Myoidea</taxon>
        <taxon>Myidae</taxon>
        <taxon>Mya</taxon>
    </lineage>
</organism>
<evidence type="ECO:0000313" key="2">
    <source>
        <dbReference type="Proteomes" id="UP001164746"/>
    </source>
</evidence>
<evidence type="ECO:0000313" key="1">
    <source>
        <dbReference type="EMBL" id="WAR28255.1"/>
    </source>
</evidence>
<feature type="non-terminal residue" evidence="1">
    <location>
        <position position="100"/>
    </location>
</feature>
<protein>
    <submittedName>
        <fullName evidence="1">Uncharacterized protein</fullName>
    </submittedName>
</protein>
<keyword evidence="2" id="KW-1185">Reference proteome</keyword>